<dbReference type="Pfam" id="PF01474">
    <property type="entry name" value="DAHP_synth_2"/>
    <property type="match status" value="1"/>
</dbReference>
<comment type="similarity">
    <text evidence="2 8">Belongs to the class-II DAHP synthase family.</text>
</comment>
<keyword evidence="11" id="KW-1185">Reference proteome</keyword>
<feature type="compositionally biased region" description="Low complexity" evidence="9">
    <location>
        <begin position="48"/>
        <end position="58"/>
    </location>
</feature>
<organism evidence="10 11">
    <name type="scientific">Aegilops tauschii subsp. strangulata</name>
    <name type="common">Goatgrass</name>
    <dbReference type="NCBI Taxonomy" id="200361"/>
    <lineage>
        <taxon>Eukaryota</taxon>
        <taxon>Viridiplantae</taxon>
        <taxon>Streptophyta</taxon>
        <taxon>Embryophyta</taxon>
        <taxon>Tracheophyta</taxon>
        <taxon>Spermatophyta</taxon>
        <taxon>Magnoliopsida</taxon>
        <taxon>Liliopsida</taxon>
        <taxon>Poales</taxon>
        <taxon>Poaceae</taxon>
        <taxon>BOP clade</taxon>
        <taxon>Pooideae</taxon>
        <taxon>Triticodae</taxon>
        <taxon>Triticeae</taxon>
        <taxon>Triticinae</taxon>
        <taxon>Aegilops</taxon>
    </lineage>
</organism>
<proteinExistence type="inferred from homology"/>
<comment type="subcellular location">
    <subcellularLocation>
        <location evidence="8">Plastid</location>
        <location evidence="8">Chloroplast</location>
    </subcellularLocation>
</comment>
<reference evidence="10" key="4">
    <citation type="submission" date="2019-03" db="UniProtKB">
        <authorList>
            <consortium name="EnsemblPlants"/>
        </authorList>
    </citation>
    <scope>IDENTIFICATION</scope>
</reference>
<dbReference type="SUPFAM" id="SSF51569">
    <property type="entry name" value="Aldolase"/>
    <property type="match status" value="1"/>
</dbReference>
<dbReference type="InterPro" id="IPR013785">
    <property type="entry name" value="Aldolase_TIM"/>
</dbReference>
<evidence type="ECO:0000256" key="5">
    <source>
        <dbReference type="ARBA" id="ARBA00023141"/>
    </source>
</evidence>
<evidence type="ECO:0000256" key="1">
    <source>
        <dbReference type="ARBA" id="ARBA00004688"/>
    </source>
</evidence>
<reference evidence="10" key="3">
    <citation type="journal article" date="2017" name="Nature">
        <title>Genome sequence of the progenitor of the wheat D genome Aegilops tauschii.</title>
        <authorList>
            <person name="Luo M.C."/>
            <person name="Gu Y.Q."/>
            <person name="Puiu D."/>
            <person name="Wang H."/>
            <person name="Twardziok S.O."/>
            <person name="Deal K.R."/>
            <person name="Huo N."/>
            <person name="Zhu T."/>
            <person name="Wang L."/>
            <person name="Wang Y."/>
            <person name="McGuire P.E."/>
            <person name="Liu S."/>
            <person name="Long H."/>
            <person name="Ramasamy R.K."/>
            <person name="Rodriguez J.C."/>
            <person name="Van S.L."/>
            <person name="Yuan L."/>
            <person name="Wang Z."/>
            <person name="Xia Z."/>
            <person name="Xiao L."/>
            <person name="Anderson O.D."/>
            <person name="Ouyang S."/>
            <person name="Liang Y."/>
            <person name="Zimin A.V."/>
            <person name="Pertea G."/>
            <person name="Qi P."/>
            <person name="Bennetzen J.L."/>
            <person name="Dai X."/>
            <person name="Dawson M.W."/>
            <person name="Muller H.G."/>
            <person name="Kugler K."/>
            <person name="Rivarola-Duarte L."/>
            <person name="Spannagl M."/>
            <person name="Mayer K.F.X."/>
            <person name="Lu F.H."/>
            <person name="Bevan M.W."/>
            <person name="Leroy P."/>
            <person name="Li P."/>
            <person name="You F.M."/>
            <person name="Sun Q."/>
            <person name="Liu Z."/>
            <person name="Lyons E."/>
            <person name="Wicker T."/>
            <person name="Salzberg S.L."/>
            <person name="Devos K.M."/>
            <person name="Dvorak J."/>
        </authorList>
    </citation>
    <scope>NUCLEOTIDE SEQUENCE [LARGE SCALE GENOMIC DNA]</scope>
    <source>
        <strain evidence="10">cv. AL8/78</strain>
    </source>
</reference>
<evidence type="ECO:0000313" key="11">
    <source>
        <dbReference type="Proteomes" id="UP000015105"/>
    </source>
</evidence>
<keyword evidence="4 8" id="KW-0808">Transferase</keyword>
<dbReference type="GO" id="GO:0009507">
    <property type="term" value="C:chloroplast"/>
    <property type="evidence" value="ECO:0007669"/>
    <property type="project" value="UniProtKB-SubCell"/>
</dbReference>
<reference evidence="11" key="2">
    <citation type="journal article" date="2017" name="Nat. Plants">
        <title>The Aegilops tauschii genome reveals multiple impacts of transposons.</title>
        <authorList>
            <person name="Zhao G."/>
            <person name="Zou C."/>
            <person name="Li K."/>
            <person name="Wang K."/>
            <person name="Li T."/>
            <person name="Gao L."/>
            <person name="Zhang X."/>
            <person name="Wang H."/>
            <person name="Yang Z."/>
            <person name="Liu X."/>
            <person name="Jiang W."/>
            <person name="Mao L."/>
            <person name="Kong X."/>
            <person name="Jiao Y."/>
            <person name="Jia J."/>
        </authorList>
    </citation>
    <scope>NUCLEOTIDE SEQUENCE [LARGE SCALE GENOMIC DNA]</scope>
    <source>
        <strain evidence="11">cv. AL8/78</strain>
    </source>
</reference>
<evidence type="ECO:0000256" key="7">
    <source>
        <dbReference type="PIRSR" id="PIRSR602480-1"/>
    </source>
</evidence>
<reference evidence="10" key="5">
    <citation type="journal article" date="2021" name="G3 (Bethesda)">
        <title>Aegilops tauschii genome assembly Aet v5.0 features greater sequence contiguity and improved annotation.</title>
        <authorList>
            <person name="Wang L."/>
            <person name="Zhu T."/>
            <person name="Rodriguez J.C."/>
            <person name="Deal K.R."/>
            <person name="Dubcovsky J."/>
            <person name="McGuire P.E."/>
            <person name="Lux T."/>
            <person name="Spannagl M."/>
            <person name="Mayer K.F.X."/>
            <person name="Baldrich P."/>
            <person name="Meyers B.C."/>
            <person name="Huo N."/>
            <person name="Gu Y.Q."/>
            <person name="Zhou H."/>
            <person name="Devos K.M."/>
            <person name="Bennetzen J.L."/>
            <person name="Unver T."/>
            <person name="Budak H."/>
            <person name="Gulick P.J."/>
            <person name="Galiba G."/>
            <person name="Kalapos B."/>
            <person name="Nelson D.R."/>
            <person name="Li P."/>
            <person name="You F.M."/>
            <person name="Luo M.C."/>
            <person name="Dvorak J."/>
        </authorList>
    </citation>
    <scope>NUCLEOTIDE SEQUENCE [LARGE SCALE GENOMIC DNA]</scope>
    <source>
        <strain evidence="10">cv. AL8/78</strain>
    </source>
</reference>
<protein>
    <recommendedName>
        <fullName evidence="8">Phospho-2-dehydro-3-deoxyheptonate aldolase</fullName>
        <ecNumber evidence="8">2.5.1.54</ecNumber>
    </recommendedName>
</protein>
<dbReference type="GO" id="GO:0003849">
    <property type="term" value="F:3-deoxy-7-phosphoheptulonate synthase activity"/>
    <property type="evidence" value="ECO:0007669"/>
    <property type="project" value="UniProtKB-EC"/>
</dbReference>
<sequence>VPKIHPPPEASAQSPGGLDWIPPAPPAATSSVRVHLGETKGAPRGRRPALLLRPPGLRSPGRDCAGSFKEFNPNNIRDTFRLLLQMGNVLMFGGQVPVVKMGRMAGQFAKRGLITLKRRTGLSCPATRRRRQWRRVRPASL</sequence>
<keyword evidence="5 8" id="KW-0057">Aromatic amino acid biosynthesis</keyword>
<evidence type="ECO:0000256" key="3">
    <source>
        <dbReference type="ARBA" id="ARBA00022605"/>
    </source>
</evidence>
<comment type="pathway">
    <text evidence="1 8">Metabolic intermediate biosynthesis; chorismate biosynthesis; chorismate from D-erythrose 4-phosphate and phosphoenolpyruvate: step 1/7.</text>
</comment>
<dbReference type="InterPro" id="IPR002480">
    <property type="entry name" value="DAHP_synth_2"/>
</dbReference>
<feature type="region of interest" description="Disordered" evidence="9">
    <location>
        <begin position="1"/>
        <end position="58"/>
    </location>
</feature>
<evidence type="ECO:0000256" key="8">
    <source>
        <dbReference type="RuleBase" id="RU363071"/>
    </source>
</evidence>
<dbReference type="AlphaFoldDB" id="A0A453N7W1"/>
<dbReference type="GO" id="GO:0009073">
    <property type="term" value="P:aromatic amino acid family biosynthetic process"/>
    <property type="evidence" value="ECO:0007669"/>
    <property type="project" value="UniProtKB-KW"/>
</dbReference>
<dbReference type="EnsemblPlants" id="AET6Gv20260900.25">
    <property type="protein sequence ID" value="AET6Gv20260900.25"/>
    <property type="gene ID" value="AET6Gv20260900"/>
</dbReference>
<keyword evidence="8" id="KW-0150">Chloroplast</keyword>
<evidence type="ECO:0000313" key="10">
    <source>
        <dbReference type="EnsemblPlants" id="AET6Gv20260900.25"/>
    </source>
</evidence>
<accession>A0A453N7W1</accession>
<dbReference type="EC" id="2.5.1.54" evidence="8"/>
<keyword evidence="8" id="KW-0809">Transit peptide</keyword>
<dbReference type="Gene3D" id="3.20.20.70">
    <property type="entry name" value="Aldolase class I"/>
    <property type="match status" value="1"/>
</dbReference>
<keyword evidence="7" id="KW-0104">Cadmium</keyword>
<feature type="binding site" evidence="7">
    <location>
        <position position="103"/>
    </location>
    <ligand>
        <name>phosphoenolpyruvate</name>
        <dbReference type="ChEBI" id="CHEBI:58702"/>
    </ligand>
</feature>
<feature type="binding site" evidence="7">
    <location>
        <position position="64"/>
    </location>
    <ligand>
        <name>Mn(2+)</name>
        <dbReference type="ChEBI" id="CHEBI:29035"/>
    </ligand>
</feature>
<evidence type="ECO:0000256" key="6">
    <source>
        <dbReference type="ARBA" id="ARBA00047508"/>
    </source>
</evidence>
<dbReference type="PANTHER" id="PTHR21337">
    <property type="entry name" value="PHOSPHO-2-DEHYDRO-3-DEOXYHEPTONATE ALDOLASE 1, 2"/>
    <property type="match status" value="1"/>
</dbReference>
<comment type="cofactor">
    <cofactor evidence="7">
        <name>Mn(2+)</name>
        <dbReference type="ChEBI" id="CHEBI:29035"/>
    </cofactor>
    <cofactor evidence="7">
        <name>Co(2+)</name>
        <dbReference type="ChEBI" id="CHEBI:48828"/>
    </cofactor>
    <cofactor evidence="7">
        <name>Cd(2+)</name>
        <dbReference type="ChEBI" id="CHEBI:48775"/>
    </cofactor>
    <text evidence="7">Binds 1 divalent cation per subunit. The enzyme is active with manganese, cobalt or cadmium ions.</text>
</comment>
<dbReference type="PANTHER" id="PTHR21337:SF0">
    <property type="entry name" value="PHOSPHO-2-DEHYDRO-3-DEOXYHEPTONATE ALDOLASE"/>
    <property type="match status" value="1"/>
</dbReference>
<keyword evidence="7" id="KW-0464">Manganese</keyword>
<comment type="catalytic activity">
    <reaction evidence="6 8">
        <text>D-erythrose 4-phosphate + phosphoenolpyruvate + H2O = 7-phospho-2-dehydro-3-deoxy-D-arabino-heptonate + phosphate</text>
        <dbReference type="Rhea" id="RHEA:14717"/>
        <dbReference type="ChEBI" id="CHEBI:15377"/>
        <dbReference type="ChEBI" id="CHEBI:16897"/>
        <dbReference type="ChEBI" id="CHEBI:43474"/>
        <dbReference type="ChEBI" id="CHEBI:58394"/>
        <dbReference type="ChEBI" id="CHEBI:58702"/>
        <dbReference type="EC" id="2.5.1.54"/>
    </reaction>
</comment>
<dbReference type="GO" id="GO:0009423">
    <property type="term" value="P:chorismate biosynthetic process"/>
    <property type="evidence" value="ECO:0007669"/>
    <property type="project" value="UniProtKB-UniPathway"/>
</dbReference>
<dbReference type="UniPathway" id="UPA00053">
    <property type="reaction ID" value="UER00084"/>
</dbReference>
<reference evidence="11" key="1">
    <citation type="journal article" date="2014" name="Science">
        <title>Ancient hybridizations among the ancestral genomes of bread wheat.</title>
        <authorList>
            <consortium name="International Wheat Genome Sequencing Consortium,"/>
            <person name="Marcussen T."/>
            <person name="Sandve S.R."/>
            <person name="Heier L."/>
            <person name="Spannagl M."/>
            <person name="Pfeifer M."/>
            <person name="Jakobsen K.S."/>
            <person name="Wulff B.B."/>
            <person name="Steuernagel B."/>
            <person name="Mayer K.F."/>
            <person name="Olsen O.A."/>
        </authorList>
    </citation>
    <scope>NUCLEOTIDE SEQUENCE [LARGE SCALE GENOMIC DNA]</scope>
    <source>
        <strain evidence="11">cv. AL8/78</strain>
    </source>
</reference>
<keyword evidence="3 8" id="KW-0028">Amino-acid biosynthesis</keyword>
<evidence type="ECO:0000256" key="9">
    <source>
        <dbReference type="SAM" id="MobiDB-lite"/>
    </source>
</evidence>
<evidence type="ECO:0000256" key="2">
    <source>
        <dbReference type="ARBA" id="ARBA00008911"/>
    </source>
</evidence>
<dbReference type="Proteomes" id="UP000015105">
    <property type="component" value="Chromosome 6D"/>
</dbReference>
<keyword evidence="7" id="KW-0170">Cobalt</keyword>
<dbReference type="Gramene" id="AET6Gv20260900.25">
    <property type="protein sequence ID" value="AET6Gv20260900.25"/>
    <property type="gene ID" value="AET6Gv20260900"/>
</dbReference>
<name>A0A453N7W1_AEGTS</name>
<dbReference type="GO" id="GO:0008652">
    <property type="term" value="P:amino acid biosynthetic process"/>
    <property type="evidence" value="ECO:0007669"/>
    <property type="project" value="UniProtKB-KW"/>
</dbReference>
<evidence type="ECO:0000256" key="4">
    <source>
        <dbReference type="ARBA" id="ARBA00022679"/>
    </source>
</evidence>
<keyword evidence="8" id="KW-0934">Plastid</keyword>